<protein>
    <submittedName>
        <fullName evidence="3">Malto-oligosyltrehalose synthase</fullName>
    </submittedName>
</protein>
<sequence length="911" mass="100217">MTPGPTMTPLMSLTPLSTLRVQFNADYTFAHAQRDVPAFVALGLSHLYASPVWTAMPDSTHGYDVADPGTVSDVLGGESGLRRLHDQLAAHGIGLVVDIVPNHMGNGPQNRWWQDVLRRGAESPYARYFDIDWNGNADVPAGKVLLPVLPEPLADGLAQRKLSVMRGLSAQVSLAYDGARWPLAPQTSAIADEARTANDWQRVLAQQHFHLTHWPLARDALNWRRFFDINSLVAVCVERPEVFDAVHALPLRLFADGVIDGVRIDHVDGLVDPGAYCRKLRAALQERRNGQHDEREPWIVVEKILMDGEPLDPRWEIDGTTGYDFMNDVGALLHDSRGAAALDAYWQTCTGDMRDFGEHVREARQQLLRDRFGSEIARAVGALARLIDAQPAGRARDFGVASLRRCVCALASSFPVYRLYPDDADAAKSVLMTAQAGAKHLLHPLDHPALAQLVEWLTPMEDSSPQHREAQIRFAQVTAPLAAKAVEDTAGYRWGRLLSRNDVGCDASRLAMPLDVFHEANVHRARHWPRAMLTTATHDHKRGEDVRARLAVLSEIPTQWCEAVAGWRAENERFRQTGADVPDVPDATHELMLYQTLLGAWPCEWTGVPPNATSLRAFAERVVRWQRKALREAGIRTSWAAPDIALEDACDAFVHEIMANPAFVASMQAFSDALGPAGALNGLTQTFLRLTCPGVPDTYQASLRWDQTLVDPDNRRTVCFDAVVSDFSGADGLMQTQDRLDSQAWRSLMARWWDGDVKLALLCRLLHLRKSLVATFAHGDYVALHAEGPCEPHVVVFARVPPADAGSTVICVATRHAAHHLGATGGSAQRSAQNPAHTSAQTSAQRTEQAYRVPGLRPQDWQDTTIDASPVSRTGRWRNLLTGTGISAGADGRLPVSQILDALPVALLTQV</sequence>
<dbReference type="InterPro" id="IPR013797">
    <property type="entry name" value="Maltooligo_trehalose_synth_4"/>
</dbReference>
<dbReference type="CDD" id="cd11336">
    <property type="entry name" value="AmyAc_MTSase"/>
    <property type="match status" value="1"/>
</dbReference>
<organism evidence="3 4">
    <name type="scientific">Pandoraea captiosa</name>
    <dbReference type="NCBI Taxonomy" id="2508302"/>
    <lineage>
        <taxon>Bacteria</taxon>
        <taxon>Pseudomonadati</taxon>
        <taxon>Pseudomonadota</taxon>
        <taxon>Betaproteobacteria</taxon>
        <taxon>Burkholderiales</taxon>
        <taxon>Burkholderiaceae</taxon>
        <taxon>Pandoraea</taxon>
    </lineage>
</organism>
<dbReference type="Pfam" id="PF00128">
    <property type="entry name" value="Alpha-amylase"/>
    <property type="match status" value="1"/>
</dbReference>
<dbReference type="Proteomes" id="UP000414136">
    <property type="component" value="Unassembled WGS sequence"/>
</dbReference>
<feature type="compositionally biased region" description="Polar residues" evidence="1">
    <location>
        <begin position="826"/>
        <end position="848"/>
    </location>
</feature>
<name>A0A5E4ZMU1_9BURK</name>
<dbReference type="Gene3D" id="1.10.150.200">
    <property type="entry name" value="Maltooligosyl trehalose synthase, domain 3"/>
    <property type="match status" value="2"/>
</dbReference>
<reference evidence="3 4" key="1">
    <citation type="submission" date="2019-08" db="EMBL/GenBank/DDBJ databases">
        <authorList>
            <person name="Peeters C."/>
        </authorList>
    </citation>
    <scope>NUCLEOTIDE SEQUENCE [LARGE SCALE GENOMIC DNA]</scope>
    <source>
        <strain evidence="3 4">LMG 31118</strain>
    </source>
</reference>
<proteinExistence type="predicted"/>
<evidence type="ECO:0000256" key="1">
    <source>
        <dbReference type="SAM" id="MobiDB-lite"/>
    </source>
</evidence>
<evidence type="ECO:0000313" key="3">
    <source>
        <dbReference type="EMBL" id="VVE61987.1"/>
    </source>
</evidence>
<dbReference type="Gene3D" id="3.20.20.80">
    <property type="entry name" value="Glycosidases"/>
    <property type="match status" value="2"/>
</dbReference>
<dbReference type="InterPro" id="IPR006047">
    <property type="entry name" value="GH13_cat_dom"/>
</dbReference>
<dbReference type="SMART" id="SM00642">
    <property type="entry name" value="Aamy"/>
    <property type="match status" value="1"/>
</dbReference>
<dbReference type="NCBIfam" id="TIGR02401">
    <property type="entry name" value="trehalose_TreY"/>
    <property type="match status" value="1"/>
</dbReference>
<feature type="domain" description="Glycosyl hydrolase family 13 catalytic" evidence="2">
    <location>
        <begin position="18"/>
        <end position="439"/>
    </location>
</feature>
<dbReference type="InterPro" id="IPR012767">
    <property type="entry name" value="Trehalose_TreY"/>
</dbReference>
<evidence type="ECO:0000313" key="4">
    <source>
        <dbReference type="Proteomes" id="UP000414136"/>
    </source>
</evidence>
<accession>A0A5E4ZMU1</accession>
<dbReference type="GO" id="GO:0030980">
    <property type="term" value="P:alpha-glucan catabolic process"/>
    <property type="evidence" value="ECO:0007669"/>
    <property type="project" value="TreeGrafter"/>
</dbReference>
<dbReference type="GO" id="GO:0005992">
    <property type="term" value="P:trehalose biosynthetic process"/>
    <property type="evidence" value="ECO:0007669"/>
    <property type="project" value="TreeGrafter"/>
</dbReference>
<dbReference type="Gene3D" id="1.10.10.470">
    <property type="entry name" value="Maltooligosyl trehalose synthase, domain 4"/>
    <property type="match status" value="1"/>
</dbReference>
<dbReference type="AlphaFoldDB" id="A0A5E4ZMU1"/>
<keyword evidence="4" id="KW-1185">Reference proteome</keyword>
<dbReference type="OrthoDB" id="9761577at2"/>
<dbReference type="PANTHER" id="PTHR10357">
    <property type="entry name" value="ALPHA-AMYLASE FAMILY MEMBER"/>
    <property type="match status" value="1"/>
</dbReference>
<dbReference type="GO" id="GO:0047470">
    <property type="term" value="F:(1,4)-alpha-D-glucan 1-alpha-D-glucosylmutase activity"/>
    <property type="evidence" value="ECO:0007669"/>
    <property type="project" value="TreeGrafter"/>
</dbReference>
<dbReference type="SUPFAM" id="SSF51445">
    <property type="entry name" value="(Trans)glycosidases"/>
    <property type="match status" value="1"/>
</dbReference>
<dbReference type="Gene3D" id="3.30.1590.10">
    <property type="entry name" value="Maltooligosyl trehalose synthase, domain 2"/>
    <property type="match status" value="1"/>
</dbReference>
<gene>
    <name evidence="3" type="ORF">PCA31118_00861</name>
</gene>
<dbReference type="InterPro" id="IPR017853">
    <property type="entry name" value="GH"/>
</dbReference>
<dbReference type="PANTHER" id="PTHR10357:SF216">
    <property type="entry name" value="MALTOOLIGOSYL TREHALOSE SYNTHASE-RELATED"/>
    <property type="match status" value="1"/>
</dbReference>
<dbReference type="EMBL" id="CABPSQ010000001">
    <property type="protein sequence ID" value="VVE61987.1"/>
    <property type="molecule type" value="Genomic_DNA"/>
</dbReference>
<feature type="region of interest" description="Disordered" evidence="1">
    <location>
        <begin position="822"/>
        <end position="851"/>
    </location>
</feature>
<evidence type="ECO:0000259" key="2">
    <source>
        <dbReference type="SMART" id="SM00642"/>
    </source>
</evidence>